<dbReference type="EMBL" id="HE576753">
    <property type="protein sequence ID" value="CCC68219.1"/>
    <property type="molecule type" value="Genomic_DNA"/>
</dbReference>
<reference key="2">
    <citation type="submission" date="2011-08" db="EMBL/GenBank/DDBJ databases">
        <title>Genome sequence of Naumovozyma castellii.</title>
        <authorList>
            <person name="Gordon J.L."/>
            <person name="Armisen D."/>
            <person name="Proux-Wera E."/>
            <person name="OhEigeartaigh S.S."/>
            <person name="Byrne K.P."/>
            <person name="Wolfe K.H."/>
        </authorList>
    </citation>
    <scope>NUCLEOTIDE SEQUENCE</scope>
    <source>
        <strain>Type strain:CBS 4309</strain>
    </source>
</reference>
<dbReference type="GeneID" id="96901781"/>
<keyword evidence="6" id="KW-1185">Reference proteome</keyword>
<keyword evidence="3" id="KW-0012">Acyltransferase</keyword>
<evidence type="ECO:0000256" key="1">
    <source>
        <dbReference type="ARBA" id="ARBA00013258"/>
    </source>
</evidence>
<dbReference type="InterPro" id="IPR050858">
    <property type="entry name" value="Mal-CoA-ACP_Trans/PKS_FabD"/>
</dbReference>
<evidence type="ECO:0000313" key="5">
    <source>
        <dbReference type="EMBL" id="CCC68219.1"/>
    </source>
</evidence>
<dbReference type="GO" id="GO:0004314">
    <property type="term" value="F:[acyl-carrier-protein] S-malonyltransferase activity"/>
    <property type="evidence" value="ECO:0007669"/>
    <property type="project" value="UniProtKB-EC"/>
</dbReference>
<dbReference type="GO" id="GO:0006633">
    <property type="term" value="P:fatty acid biosynthetic process"/>
    <property type="evidence" value="ECO:0007669"/>
    <property type="project" value="TreeGrafter"/>
</dbReference>
<comment type="catalytic activity">
    <reaction evidence="4">
        <text>holo-[ACP] + malonyl-CoA = malonyl-[ACP] + CoA</text>
        <dbReference type="Rhea" id="RHEA:41792"/>
        <dbReference type="Rhea" id="RHEA-COMP:9623"/>
        <dbReference type="Rhea" id="RHEA-COMP:9685"/>
        <dbReference type="ChEBI" id="CHEBI:57287"/>
        <dbReference type="ChEBI" id="CHEBI:57384"/>
        <dbReference type="ChEBI" id="CHEBI:64479"/>
        <dbReference type="ChEBI" id="CHEBI:78449"/>
        <dbReference type="EC" id="2.3.1.39"/>
    </reaction>
</comment>
<evidence type="ECO:0000256" key="3">
    <source>
        <dbReference type="ARBA" id="ARBA00023315"/>
    </source>
</evidence>
<dbReference type="OrthoDB" id="541883at2759"/>
<sequence length="342" mass="38551">MRLITFPGQGTSISIPVLKALIRNKSKQFQLILNNNGTNANDLLNFIFRNPSNPGSIAVCSNLLYQLYKISSLTPTPADEPPLLLGHSLGELTCLSINNLFTLNDLFKISNYRNDLMIKYTEKYLIAHKINHSSKFEMWALSSPNASDLPEQVYQLLTSLPIPNGTVSIANANSPKQCVVTGLVEDLESLRTELHISFPKLRITELTNPSNIPFHNDRILRPIQEPLYDYIWSILKQNNTQTMTELPMGIIANLDGGVSRFVHHALEKFIKCSSNTVEFTKCYETINNKAFNVTDSVCIGPGNVIFNLVRRNCPDVVPFEYSSLTTVNLFHEHELQLQEDKK</sequence>
<dbReference type="eggNOG" id="KOG2926">
    <property type="taxonomic scope" value="Eukaryota"/>
</dbReference>
<dbReference type="PANTHER" id="PTHR42681:SF1">
    <property type="entry name" value="MALONYL-COA-ACYL CARRIER PROTEIN TRANSACYLASE, MITOCHONDRIAL"/>
    <property type="match status" value="1"/>
</dbReference>
<organism evidence="5 6">
    <name type="scientific">Naumovozyma castellii</name>
    <name type="common">Yeast</name>
    <name type="synonym">Saccharomyces castellii</name>
    <dbReference type="NCBI Taxonomy" id="27288"/>
    <lineage>
        <taxon>Eukaryota</taxon>
        <taxon>Fungi</taxon>
        <taxon>Dikarya</taxon>
        <taxon>Ascomycota</taxon>
        <taxon>Saccharomycotina</taxon>
        <taxon>Saccharomycetes</taxon>
        <taxon>Saccharomycetales</taxon>
        <taxon>Saccharomycetaceae</taxon>
        <taxon>Naumovozyma</taxon>
    </lineage>
</organism>
<dbReference type="EC" id="2.3.1.39" evidence="1"/>
<dbReference type="SUPFAM" id="SSF52151">
    <property type="entry name" value="FabD/lysophospholipase-like"/>
    <property type="match status" value="1"/>
</dbReference>
<protein>
    <recommendedName>
        <fullName evidence="1">[acyl-carrier-protein] S-malonyltransferase</fullName>
        <ecNumber evidence="1">2.3.1.39</ecNumber>
    </recommendedName>
</protein>
<dbReference type="InterPro" id="IPR001227">
    <property type="entry name" value="Ac_transferase_dom_sf"/>
</dbReference>
<dbReference type="FunCoup" id="G0VB95">
    <property type="interactions" value="62"/>
</dbReference>
<proteinExistence type="predicted"/>
<dbReference type="KEGG" id="ncs:NCAS_0B01350"/>
<dbReference type="STRING" id="1064592.G0VB95"/>
<name>G0VB95_NAUCA</name>
<accession>G0VB95</accession>
<dbReference type="RefSeq" id="XP_003674595.1">
    <property type="nucleotide sequence ID" value="XM_003674547.1"/>
</dbReference>
<dbReference type="HOGENOM" id="CLU_832050_0_0_1"/>
<dbReference type="Gene3D" id="3.40.366.10">
    <property type="entry name" value="Malonyl-Coenzyme A Acyl Carrier Protein, domain 2"/>
    <property type="match status" value="1"/>
</dbReference>
<dbReference type="OMA" id="LRPIQEP"/>
<dbReference type="PANTHER" id="PTHR42681">
    <property type="entry name" value="MALONYL-COA-ACYL CARRIER PROTEIN TRANSACYLASE, MITOCHONDRIAL"/>
    <property type="match status" value="1"/>
</dbReference>
<dbReference type="InterPro" id="IPR016035">
    <property type="entry name" value="Acyl_Trfase/lysoPLipase"/>
</dbReference>
<reference evidence="5 6" key="1">
    <citation type="journal article" date="2011" name="Proc. Natl. Acad. Sci. U.S.A.">
        <title>Evolutionary erosion of yeast sex chromosomes by mating-type switching accidents.</title>
        <authorList>
            <person name="Gordon J.L."/>
            <person name="Armisen D."/>
            <person name="Proux-Wera E."/>
            <person name="Oheigeartaigh S.S."/>
            <person name="Byrne K.P."/>
            <person name="Wolfe K.H."/>
        </authorList>
    </citation>
    <scope>NUCLEOTIDE SEQUENCE [LARGE SCALE GENOMIC DNA]</scope>
    <source>
        <strain evidence="6">ATCC 76901 / BCRC 22586 / CBS 4309 / NBRC 1992 / NRRL Y-12630</strain>
    </source>
</reference>
<dbReference type="InParanoid" id="G0VB95"/>
<keyword evidence="2" id="KW-0808">Transferase</keyword>
<dbReference type="Proteomes" id="UP000001640">
    <property type="component" value="Chromosome 2"/>
</dbReference>
<evidence type="ECO:0000313" key="6">
    <source>
        <dbReference type="Proteomes" id="UP000001640"/>
    </source>
</evidence>
<dbReference type="InterPro" id="IPR016036">
    <property type="entry name" value="Malonyl_transacylase_ACP-bd"/>
</dbReference>
<dbReference type="AlphaFoldDB" id="G0VB95"/>
<evidence type="ECO:0000256" key="4">
    <source>
        <dbReference type="ARBA" id="ARBA00048462"/>
    </source>
</evidence>
<dbReference type="SUPFAM" id="SSF55048">
    <property type="entry name" value="Probable ACP-binding domain of malonyl-CoA ACP transacylase"/>
    <property type="match status" value="1"/>
</dbReference>
<dbReference type="Gene3D" id="3.30.70.250">
    <property type="entry name" value="Malonyl-CoA ACP transacylase, ACP-binding"/>
    <property type="match status" value="1"/>
</dbReference>
<dbReference type="GO" id="GO:0005739">
    <property type="term" value="C:mitochondrion"/>
    <property type="evidence" value="ECO:0007669"/>
    <property type="project" value="EnsemblFungi"/>
</dbReference>
<evidence type="ECO:0000256" key="2">
    <source>
        <dbReference type="ARBA" id="ARBA00022679"/>
    </source>
</evidence>
<gene>
    <name evidence="5" type="primary">NCAS0B01350</name>
    <name evidence="5" type="ordered locus">NCAS_0B01350</name>
</gene>